<dbReference type="SMART" id="SM01358">
    <property type="entry name" value="HBM"/>
    <property type="match status" value="1"/>
</dbReference>
<comment type="similarity">
    <text evidence="2">Belongs to the methyl-accepting chemotaxis (MCP) protein family.</text>
</comment>
<dbReference type="Proteomes" id="UP000177583">
    <property type="component" value="Unassembled WGS sequence"/>
</dbReference>
<reference evidence="8 9" key="1">
    <citation type="journal article" date="2016" name="Nat. Commun.">
        <title>Thousands of microbial genomes shed light on interconnected biogeochemical processes in an aquifer system.</title>
        <authorList>
            <person name="Anantharaman K."/>
            <person name="Brown C.T."/>
            <person name="Hug L.A."/>
            <person name="Sharon I."/>
            <person name="Castelle C.J."/>
            <person name="Probst A.J."/>
            <person name="Thomas B.C."/>
            <person name="Singh A."/>
            <person name="Wilkins M.J."/>
            <person name="Karaoz U."/>
            <person name="Brodie E.L."/>
            <person name="Williams K.H."/>
            <person name="Hubbard S.S."/>
            <person name="Banfield J.F."/>
        </authorList>
    </citation>
    <scope>NUCLEOTIDE SEQUENCE [LARGE SCALE GENOMIC DNA]</scope>
</reference>
<comment type="caution">
    <text evidence="8">The sequence shown here is derived from an EMBL/GenBank/DDBJ whole genome shotgun (WGS) entry which is preliminary data.</text>
</comment>
<keyword evidence="1" id="KW-0145">Chemotaxis</keyword>
<gene>
    <name evidence="8" type="ORF">A2557_13270</name>
</gene>
<accession>A0A1F6GL87</accession>
<evidence type="ECO:0000259" key="6">
    <source>
        <dbReference type="PROSITE" id="PS50111"/>
    </source>
</evidence>
<keyword evidence="5" id="KW-1133">Transmembrane helix</keyword>
<evidence type="ECO:0000256" key="4">
    <source>
        <dbReference type="SAM" id="MobiDB-lite"/>
    </source>
</evidence>
<dbReference type="AlphaFoldDB" id="A0A1F6GL87"/>
<organism evidence="8 9">
    <name type="scientific">Candidatus Lambdaproteobacteria bacterium RIFOXYD2_FULL_56_26</name>
    <dbReference type="NCBI Taxonomy" id="1817773"/>
    <lineage>
        <taxon>Bacteria</taxon>
        <taxon>Pseudomonadati</taxon>
        <taxon>Pseudomonadota</taxon>
        <taxon>Candidatus Lambdaproteobacteria</taxon>
    </lineage>
</organism>
<evidence type="ECO:0000313" key="9">
    <source>
        <dbReference type="Proteomes" id="UP000177583"/>
    </source>
</evidence>
<sequence>MRWTIGKKLAFSFIALLALTLIIALVSRYALSQVKERVYKVDHLTKMIEFSLEIRRQEKNYILRGDDQYLKKIETLAAQFSEEILVLRPLFTDPVNLKQTEEIEGALKNYLAALAQYVSQKTTLTQLDEEMSQSARMLFGFAKGFNGRGQDNVAGKIVQLVLEAELAGEQYQRNHKVEEMEKANQKMDDILKLIADLTNKTEDLQIRKALHGIAQQTTQFNGQFDKVIEAFENMQKADVLLVENGRTAQKSAADVRANQREKMLSEIDFSNLMLWLSSILAVGLGLVLTLVMTRSINGLLTRLVRDLSSTSDQLLSASSEIASAAQQLSEGATEQAAGLEEITSTMEEISGQSKSNAASATGASTQVAKFSGTIQAAAQGAGEAAALAGEAFKAAQQGVEAMDLITQAMDEITKGGEQITSIIEVINEITHQTNLLSLNAAIEAAKAAEHGKGFAVVADEVRKLAESSKSAAKDIGDLIQASVAKSQRGSVLAQQGQGVLRKIVEQAKQVTDLVSQISTQAKGQAEQAVEVEQMLEEIGRASGEQSLGVDQTTRALDEIDKVTQLNAANAEESAAASEQLNAQAHALKNLVDVVAVQVGLEQTQEEGATRPNKKAILAKAQRVAPAEAAPTERYKRAAPHKALSHQKQEDFGDF</sequence>
<dbReference type="PROSITE" id="PS50111">
    <property type="entry name" value="CHEMOTAXIS_TRANSDUC_2"/>
    <property type="match status" value="1"/>
</dbReference>
<dbReference type="EMBL" id="MFNF01000066">
    <property type="protein sequence ID" value="OGG98869.1"/>
    <property type="molecule type" value="Genomic_DNA"/>
</dbReference>
<keyword evidence="3" id="KW-0807">Transducer</keyword>
<evidence type="ECO:0000313" key="8">
    <source>
        <dbReference type="EMBL" id="OGG98869.1"/>
    </source>
</evidence>
<evidence type="ECO:0000256" key="2">
    <source>
        <dbReference type="ARBA" id="ARBA00029447"/>
    </source>
</evidence>
<dbReference type="Gene3D" id="1.10.287.950">
    <property type="entry name" value="Methyl-accepting chemotaxis protein"/>
    <property type="match status" value="1"/>
</dbReference>
<dbReference type="GO" id="GO:0004888">
    <property type="term" value="F:transmembrane signaling receptor activity"/>
    <property type="evidence" value="ECO:0007669"/>
    <property type="project" value="InterPro"/>
</dbReference>
<keyword evidence="5" id="KW-0812">Transmembrane</keyword>
<dbReference type="InterPro" id="IPR032255">
    <property type="entry name" value="HBM"/>
</dbReference>
<dbReference type="Gene3D" id="1.20.1440.210">
    <property type="match status" value="1"/>
</dbReference>
<evidence type="ECO:0000256" key="1">
    <source>
        <dbReference type="ARBA" id="ARBA00022500"/>
    </source>
</evidence>
<dbReference type="InterPro" id="IPR004089">
    <property type="entry name" value="MCPsignal_dom"/>
</dbReference>
<dbReference type="PROSITE" id="PS51753">
    <property type="entry name" value="HBM"/>
    <property type="match status" value="1"/>
</dbReference>
<feature type="domain" description="Methyl-accepting transducer" evidence="6">
    <location>
        <begin position="310"/>
        <end position="581"/>
    </location>
</feature>
<dbReference type="SUPFAM" id="SSF58104">
    <property type="entry name" value="Methyl-accepting chemotaxis protein (MCP) signaling domain"/>
    <property type="match status" value="1"/>
</dbReference>
<feature type="domain" description="HBM" evidence="7">
    <location>
        <begin position="36"/>
        <end position="267"/>
    </location>
</feature>
<evidence type="ECO:0000256" key="3">
    <source>
        <dbReference type="PROSITE-ProRule" id="PRU00284"/>
    </source>
</evidence>
<proteinExistence type="inferred from homology"/>
<protein>
    <recommendedName>
        <fullName evidence="10">Methyl-accepting transducer domain-containing protein</fullName>
    </recommendedName>
</protein>
<feature type="region of interest" description="Disordered" evidence="4">
    <location>
        <begin position="603"/>
        <end position="654"/>
    </location>
</feature>
<dbReference type="Pfam" id="PF00015">
    <property type="entry name" value="MCPsignal"/>
    <property type="match status" value="1"/>
</dbReference>
<feature type="transmembrane region" description="Helical" evidence="5">
    <location>
        <begin position="272"/>
        <end position="292"/>
    </location>
</feature>
<dbReference type="GO" id="GO:0005886">
    <property type="term" value="C:plasma membrane"/>
    <property type="evidence" value="ECO:0007669"/>
    <property type="project" value="TreeGrafter"/>
</dbReference>
<evidence type="ECO:0000259" key="7">
    <source>
        <dbReference type="PROSITE" id="PS51753"/>
    </source>
</evidence>
<dbReference type="InterPro" id="IPR051310">
    <property type="entry name" value="MCP_chemotaxis"/>
</dbReference>
<dbReference type="PRINTS" id="PR00260">
    <property type="entry name" value="CHEMTRNSDUCR"/>
</dbReference>
<dbReference type="GO" id="GO:0006935">
    <property type="term" value="P:chemotaxis"/>
    <property type="evidence" value="ECO:0007669"/>
    <property type="project" value="UniProtKB-KW"/>
</dbReference>
<dbReference type="PANTHER" id="PTHR43531">
    <property type="entry name" value="PROTEIN ICFG"/>
    <property type="match status" value="1"/>
</dbReference>
<evidence type="ECO:0000256" key="5">
    <source>
        <dbReference type="SAM" id="Phobius"/>
    </source>
</evidence>
<evidence type="ECO:0008006" key="10">
    <source>
        <dbReference type="Google" id="ProtNLM"/>
    </source>
</evidence>
<dbReference type="PANTHER" id="PTHR43531:SF11">
    <property type="entry name" value="METHYL-ACCEPTING CHEMOTAXIS PROTEIN 3"/>
    <property type="match status" value="1"/>
</dbReference>
<dbReference type="SMART" id="SM00283">
    <property type="entry name" value="MA"/>
    <property type="match status" value="1"/>
</dbReference>
<name>A0A1F6GL87_9PROT</name>
<dbReference type="GO" id="GO:0007165">
    <property type="term" value="P:signal transduction"/>
    <property type="evidence" value="ECO:0007669"/>
    <property type="project" value="UniProtKB-KW"/>
</dbReference>
<dbReference type="InterPro" id="IPR004090">
    <property type="entry name" value="Chemotax_Me-accpt_rcpt"/>
</dbReference>
<keyword evidence="5" id="KW-0472">Membrane</keyword>